<feature type="compositionally biased region" description="Basic and acidic residues" evidence="1">
    <location>
        <begin position="1124"/>
        <end position="1137"/>
    </location>
</feature>
<gene>
    <name evidence="2" type="ORF">DCS_03530</name>
</gene>
<comment type="caution">
    <text evidence="2">The sequence shown here is derived from an EMBL/GenBank/DDBJ whole genome shotgun (WGS) entry which is preliminary data.</text>
</comment>
<dbReference type="RefSeq" id="XP_040655882.1">
    <property type="nucleotide sequence ID" value="XM_040800849.1"/>
</dbReference>
<name>A0A151GHH4_DRECN</name>
<feature type="region of interest" description="Disordered" evidence="1">
    <location>
        <begin position="1"/>
        <end position="26"/>
    </location>
</feature>
<feature type="region of interest" description="Disordered" evidence="1">
    <location>
        <begin position="1245"/>
        <end position="1411"/>
    </location>
</feature>
<proteinExistence type="predicted"/>
<keyword evidence="3" id="KW-1185">Reference proteome</keyword>
<feature type="region of interest" description="Disordered" evidence="1">
    <location>
        <begin position="146"/>
        <end position="184"/>
    </location>
</feature>
<dbReference type="Proteomes" id="UP000076580">
    <property type="component" value="Chromosome 02"/>
</dbReference>
<sequence>MNQLPPDSLSTRHGTVGADGEDQRQPQEYQLQRAEEDLDRLLQNNVNDYSFFESLDEGLPSEVPQSSGLQTFNSLIDNGPFDYYFDFDNTPQNLPGTLADNLAPNLADVLTENLTPNFTDNFTEIVTNKPQPPPPLLMGLQEGSIAQTSEQASLSHQNKGSKPAAGLSSGASDSNPHLKPLTNAQIGRRQNIENSSKAGVPHTQDITSVQRVQQQPAWTGICNEQLLHQTQGRVQQDFKTIQSTAGSRGNVAAMNLTGTLPGQEGFYVPYPQQQHAVNQTIGQKYQAAGPQPMHWIPGNAYSSHRSRFLPPQQQLQQPQQYQQQQRRLQPAQRYLGNPASLQPNAQHAIAPMGTPSQVDAFAPSNRVVRPSPRGNSMVRGPVGVGRYGPPFSLVPASMISPSMGNAGHALVSNPANQGIMGNQAQSFQPNVYPSSHPSSHRLHPPPNVGLNLGQNFAYPSSNYGYYPIQQAPGLRVFPTETMANQYISTPYGQTPLTAKGAAISVYPHPAVAQAPIPPYGSQTSETIDLTGSMAPPAEGAGVQESELPTGQFGFEMSSSALAPLNPDGIEPTAIADVGNEMATVGQCTSADQLPIPISDELVTDDQIIGDIAPSPSCVFEADYQPFMGFDAEHQEAGGLQKQISETLEGLMPPPTIAPSKLAQQLVQTEQAAGHQAALAAPVPSAIDPSPVAPGPAPPALDAGPVHVAYPTQGYGQGGDGVAIGYNPMVFDARAMSDQIGNGGVYLRPSGTMTHKTTQAIGNVPAHLSTAEAYATGDDPHEEKVLNNRALKKARDPRCDPKRVYKTKIPQLLPWGPTNTEGKHKYQYTKHGQLAAGQTLTAEEILYYINHRKRHGNFVIWIQNAPSQCAARQDEDDKKCRYSKCPLAKRSISSGWLRAAFDEFPHLTSDGTKDPFKVAILLHLWCLEQICDVFSLFQDGVLRADNRVFPKEAVNAMTLDRDVNRAAVRDAFDPWMRNQLEELVNNNCCSSWPRPHELSLSFELIAHHIGNQTTARQRARYLRNLNKPAGHHKTIDVHMGNLGLYVGIATTSRDEKRAARSQALIQLEEQNEETKVLVGDVADAVADAVAVADADADADVDADGEFVDGDEGLVGNIDVVDQDEPASRELQEGDRRGEVGTNPKSTSRSTKGATRKKANARTKRRKADTLLDEGADDGGPGEEWIDLASPNSWKGSKDLVAAVDLSPYSDPVAHFSNALPAGIFYSPSSGIMRGSIVDAGIRERARRESVASSLRDEDQDSSSRKRRRDGECDEPGDESMSKKQRSDENYASVDDGDGAPCKKRRREETIDAMTTTTTIVKKARLSKDEESSGESDGAPTGQHGTSRSRSEFGSLFGSPSDAGLDTGAAACPTPREKAFSPARAAADKRDGGDGPENGDGRQASGEPRDETR</sequence>
<evidence type="ECO:0000313" key="3">
    <source>
        <dbReference type="Proteomes" id="UP000076580"/>
    </source>
</evidence>
<evidence type="ECO:0000313" key="2">
    <source>
        <dbReference type="EMBL" id="KYK56530.1"/>
    </source>
</evidence>
<accession>A0A151GHH4</accession>
<protein>
    <submittedName>
        <fullName evidence="2">Uncharacterized protein</fullName>
    </submittedName>
</protein>
<feature type="compositionally biased region" description="Polar residues" evidence="1">
    <location>
        <begin position="146"/>
        <end position="160"/>
    </location>
</feature>
<dbReference type="InParanoid" id="A0A151GHH4"/>
<feature type="region of interest" description="Disordered" evidence="1">
    <location>
        <begin position="1116"/>
        <end position="1190"/>
    </location>
</feature>
<feature type="compositionally biased region" description="Polar residues" evidence="1">
    <location>
        <begin position="1"/>
        <end position="13"/>
    </location>
</feature>
<organism evidence="2 3">
    <name type="scientific">Drechmeria coniospora</name>
    <name type="common">Nematophagous fungus</name>
    <name type="synonym">Meria coniospora</name>
    <dbReference type="NCBI Taxonomy" id="98403"/>
    <lineage>
        <taxon>Eukaryota</taxon>
        <taxon>Fungi</taxon>
        <taxon>Dikarya</taxon>
        <taxon>Ascomycota</taxon>
        <taxon>Pezizomycotina</taxon>
        <taxon>Sordariomycetes</taxon>
        <taxon>Hypocreomycetidae</taxon>
        <taxon>Hypocreales</taxon>
        <taxon>Ophiocordycipitaceae</taxon>
        <taxon>Drechmeria</taxon>
    </lineage>
</organism>
<dbReference type="GeneID" id="63716173"/>
<feature type="compositionally biased region" description="Acidic residues" evidence="1">
    <location>
        <begin position="1169"/>
        <end position="1184"/>
    </location>
</feature>
<feature type="compositionally biased region" description="Basic residues" evidence="1">
    <location>
        <begin position="1152"/>
        <end position="1165"/>
    </location>
</feature>
<feature type="compositionally biased region" description="Basic and acidic residues" evidence="1">
    <location>
        <begin position="1278"/>
        <end position="1287"/>
    </location>
</feature>
<dbReference type="EMBL" id="LAYC01000002">
    <property type="protein sequence ID" value="KYK56530.1"/>
    <property type="molecule type" value="Genomic_DNA"/>
</dbReference>
<reference evidence="2 3" key="1">
    <citation type="journal article" date="2016" name="Sci. Rep.">
        <title>Insights into Adaptations to a Near-Obligate Nematode Endoparasitic Lifestyle from the Finished Genome of Drechmeria coniospora.</title>
        <authorList>
            <person name="Zhang L."/>
            <person name="Zhou Z."/>
            <person name="Guo Q."/>
            <person name="Fokkens L."/>
            <person name="Miskei M."/>
            <person name="Pocsi I."/>
            <person name="Zhang W."/>
            <person name="Chen M."/>
            <person name="Wang L."/>
            <person name="Sun Y."/>
            <person name="Donzelli B.G."/>
            <person name="Gibson D.M."/>
            <person name="Nelson D.R."/>
            <person name="Luo J.G."/>
            <person name="Rep M."/>
            <person name="Liu H."/>
            <person name="Yang S."/>
            <person name="Wang J."/>
            <person name="Krasnoff S.B."/>
            <person name="Xu Y."/>
            <person name="Molnar I."/>
            <person name="Lin M."/>
        </authorList>
    </citation>
    <scope>NUCLEOTIDE SEQUENCE [LARGE SCALE GENOMIC DNA]</scope>
    <source>
        <strain evidence="2 3">ARSEF 6962</strain>
    </source>
</reference>
<evidence type="ECO:0000256" key="1">
    <source>
        <dbReference type="SAM" id="MobiDB-lite"/>
    </source>
</evidence>